<dbReference type="EMBL" id="JQIF01000131">
    <property type="protein sequence ID" value="KGJ51263.1"/>
    <property type="molecule type" value="Genomic_DNA"/>
</dbReference>
<reference evidence="16 18" key="3">
    <citation type="submission" date="2020-02" db="EMBL/GenBank/DDBJ databases">
        <authorList>
            <person name="Kociolek L.K."/>
            <person name="Ozer E.A."/>
        </authorList>
    </citation>
    <scope>NUCLEOTIDE SEQUENCE [LARGE SCALE GENOMIC DNA]</scope>
    <source>
        <strain evidence="16 18">ATCC 14501</strain>
    </source>
</reference>
<comment type="function">
    <text evidence="8">Catalyzes the one-electron reduction of superoxide anion radical to hydrogen peroxide at a nonheme ferrous iron center. Plays a fundamental role in case of oxidative stress via its superoxide detoxification activity.</text>
</comment>
<evidence type="ECO:0000256" key="8">
    <source>
        <dbReference type="ARBA" id="ARBA00024690"/>
    </source>
</evidence>
<dbReference type="EC" id="1.15.1.2" evidence="2"/>
<proteinExistence type="inferred from homology"/>
<evidence type="ECO:0000313" key="16">
    <source>
        <dbReference type="EMBL" id="QJA03495.1"/>
    </source>
</evidence>
<evidence type="ECO:0000256" key="4">
    <source>
        <dbReference type="ARBA" id="ARBA00022448"/>
    </source>
</evidence>
<evidence type="ECO:0000313" key="18">
    <source>
        <dbReference type="Proteomes" id="UP000503330"/>
    </source>
</evidence>
<gene>
    <name evidence="13" type="ORF">CIAN88_21575</name>
    <name evidence="16" type="ORF">G4D54_14100</name>
    <name evidence="15" type="ORF">GT664_06880</name>
    <name evidence="14" type="ORF">MKC95_13725</name>
</gene>
<accession>A0A099I309</accession>
<dbReference type="GeneID" id="61926691"/>
<dbReference type="InterPro" id="IPR036073">
    <property type="entry name" value="Desulfoferrodoxin_Fe-bd_dom_sf"/>
</dbReference>
<evidence type="ECO:0000259" key="11">
    <source>
        <dbReference type="Pfam" id="PF01880"/>
    </source>
</evidence>
<dbReference type="SUPFAM" id="SSF57802">
    <property type="entry name" value="Rubredoxin-like"/>
    <property type="match status" value="1"/>
</dbReference>
<dbReference type="Pfam" id="PF01880">
    <property type="entry name" value="Desulfoferrodox"/>
    <property type="match status" value="1"/>
</dbReference>
<dbReference type="InterPro" id="IPR004462">
    <property type="entry name" value="Desulfoferrodoxin_N"/>
</dbReference>
<dbReference type="NCBIfam" id="TIGR00332">
    <property type="entry name" value="neela_ferrous"/>
    <property type="match status" value="1"/>
</dbReference>
<evidence type="ECO:0000313" key="14">
    <source>
        <dbReference type="EMBL" id="MCR0233828.1"/>
    </source>
</evidence>
<comment type="similarity">
    <text evidence="1">Belongs to the desulfoferrodoxin family.</text>
</comment>
<dbReference type="PANTHER" id="PTHR36541">
    <property type="entry name" value="SUPEROXIDE REDUCTASE-RELATED"/>
    <property type="match status" value="1"/>
</dbReference>
<dbReference type="Gene3D" id="2.60.40.730">
    <property type="entry name" value="SOR catalytic domain"/>
    <property type="match status" value="1"/>
</dbReference>
<comment type="catalytic activity">
    <reaction evidence="10">
        <text>reduced [rubredoxin] + superoxide + 2 H(+) = oxidized [rubredoxin] + H2O2</text>
        <dbReference type="Rhea" id="RHEA:21324"/>
        <dbReference type="Rhea" id="RHEA-COMP:10302"/>
        <dbReference type="Rhea" id="RHEA-COMP:10303"/>
        <dbReference type="ChEBI" id="CHEBI:15378"/>
        <dbReference type="ChEBI" id="CHEBI:16240"/>
        <dbReference type="ChEBI" id="CHEBI:18421"/>
        <dbReference type="ChEBI" id="CHEBI:29033"/>
        <dbReference type="ChEBI" id="CHEBI:29034"/>
        <dbReference type="EC" id="1.15.1.2"/>
    </reaction>
</comment>
<evidence type="ECO:0000313" key="13">
    <source>
        <dbReference type="EMBL" id="KGJ51263.1"/>
    </source>
</evidence>
<evidence type="ECO:0000256" key="10">
    <source>
        <dbReference type="ARBA" id="ARBA00047448"/>
    </source>
</evidence>
<evidence type="ECO:0000313" key="15">
    <source>
        <dbReference type="EMBL" id="MZH55484.1"/>
    </source>
</evidence>
<dbReference type="InterPro" id="IPR002742">
    <property type="entry name" value="Desulfoferrodoxin_Fe-bd_dom"/>
</dbReference>
<sequence>MKLLKCSVCGNIVEMIEDKGVPVMCCGKPMDELKANTTDGALEKHVPVAEIADGNLHVKVGSMEHPMLAEHYITMILVEAGDNIMRKNLKPGEKPEGVFPLGDYKGKVHVYEYCNLHGLWKTDIEA</sequence>
<evidence type="ECO:0000256" key="3">
    <source>
        <dbReference type="ARBA" id="ARBA00014839"/>
    </source>
</evidence>
<dbReference type="EMBL" id="CP048838">
    <property type="protein sequence ID" value="QJA03495.1"/>
    <property type="molecule type" value="Genomic_DNA"/>
</dbReference>
<evidence type="ECO:0000313" key="17">
    <source>
        <dbReference type="Proteomes" id="UP000030008"/>
    </source>
</evidence>
<dbReference type="InterPro" id="IPR051233">
    <property type="entry name" value="Desulfoferrodoxin_SOR"/>
</dbReference>
<reference evidence="15" key="2">
    <citation type="journal article" date="2019" name="Nat. Med.">
        <title>A library of human gut bacterial isolates paired with longitudinal multiomics data enables mechanistic microbiome research.</title>
        <authorList>
            <person name="Poyet M."/>
            <person name="Groussin M."/>
            <person name="Gibbons S.M."/>
            <person name="Avila-Pacheco J."/>
            <person name="Jiang X."/>
            <person name="Kearney S.M."/>
            <person name="Perrotta A.R."/>
            <person name="Berdy B."/>
            <person name="Zhao S."/>
            <person name="Lieberman T.D."/>
            <person name="Swanson P.K."/>
            <person name="Smith M."/>
            <person name="Roesemann S."/>
            <person name="Alexander J.E."/>
            <person name="Rich S.A."/>
            <person name="Livny J."/>
            <person name="Vlamakis H."/>
            <person name="Clish C."/>
            <person name="Bullock K."/>
            <person name="Deik A."/>
            <person name="Scott J."/>
            <person name="Pierce K.A."/>
            <person name="Xavier R.J."/>
            <person name="Alm E.J."/>
        </authorList>
    </citation>
    <scope>NUCLEOTIDE SEQUENCE</scope>
    <source>
        <strain evidence="15">BIOML-A12</strain>
    </source>
</reference>
<keyword evidence="6" id="KW-0249">Electron transport</keyword>
<feature type="domain" description="Desulfoferrodoxin ferrous iron-binding" evidence="11">
    <location>
        <begin position="38"/>
        <end position="122"/>
    </location>
</feature>
<dbReference type="Proteomes" id="UP000030008">
    <property type="component" value="Unassembled WGS sequence"/>
</dbReference>
<evidence type="ECO:0000256" key="2">
    <source>
        <dbReference type="ARBA" id="ARBA00012679"/>
    </source>
</evidence>
<organism evidence="13 17">
    <name type="scientific">Clostridium innocuum</name>
    <dbReference type="NCBI Taxonomy" id="1522"/>
    <lineage>
        <taxon>Bacteria</taxon>
        <taxon>Bacillati</taxon>
        <taxon>Bacillota</taxon>
        <taxon>Clostridia</taxon>
        <taxon>Eubacteriales</taxon>
        <taxon>Clostridiaceae</taxon>
        <taxon>Clostridium</taxon>
    </lineage>
</organism>
<keyword evidence="4" id="KW-0813">Transport</keyword>
<dbReference type="GO" id="GO:0050605">
    <property type="term" value="F:superoxide reductase activity"/>
    <property type="evidence" value="ECO:0007669"/>
    <property type="project" value="UniProtKB-EC"/>
</dbReference>
<evidence type="ECO:0000256" key="6">
    <source>
        <dbReference type="ARBA" id="ARBA00022982"/>
    </source>
</evidence>
<reference evidence="13 17" key="1">
    <citation type="submission" date="2014-08" db="EMBL/GenBank/DDBJ databases">
        <title>Clostridium innocuum, an unnegligible vancomycin-resistant pathogen causing extra-intestinal infections.</title>
        <authorList>
            <person name="Feng Y."/>
            <person name="Chiu C.-H."/>
        </authorList>
    </citation>
    <scope>NUCLEOTIDE SEQUENCE [LARGE SCALE GENOMIC DNA]</scope>
    <source>
        <strain evidence="13 17">AN88</strain>
    </source>
</reference>
<dbReference type="Proteomes" id="UP000604383">
    <property type="component" value="Unassembled WGS sequence"/>
</dbReference>
<evidence type="ECO:0000259" key="12">
    <source>
        <dbReference type="Pfam" id="PF06397"/>
    </source>
</evidence>
<dbReference type="Proteomes" id="UP000503330">
    <property type="component" value="Chromosome"/>
</dbReference>
<protein>
    <recommendedName>
        <fullName evidence="3">Desulfoferrodoxin</fullName>
        <ecNumber evidence="2">1.15.1.2</ecNumber>
    </recommendedName>
    <alternativeName>
        <fullName evidence="9">Superoxide reductase</fullName>
    </alternativeName>
</protein>
<dbReference type="EMBL" id="WWTN01000008">
    <property type="protein sequence ID" value="MZH55484.1"/>
    <property type="molecule type" value="Genomic_DNA"/>
</dbReference>
<reference evidence="14" key="4">
    <citation type="journal article" date="2022" name="Clin. Infect. Dis.">
        <title>Association between Clostridium innocuum and antibiotic-associated diarrhea in adults and children: A cross-sectional study and comparative genomics analysis.</title>
        <authorList>
            <person name="Cherny K.E."/>
            <person name="Muscat E.B."/>
            <person name="Balaji A."/>
            <person name="Mukherjee J."/>
            <person name="Ozer E.A."/>
            <person name="Angarone M.P."/>
            <person name="Hauser A.R."/>
            <person name="Sichel J.S."/>
            <person name="Amponsah E."/>
            <person name="Kociolek L.K."/>
        </authorList>
    </citation>
    <scope>NUCLEOTIDE SEQUENCE</scope>
    <source>
        <strain evidence="14">NU1-AC-029v</strain>
    </source>
</reference>
<dbReference type="GO" id="GO:0005506">
    <property type="term" value="F:iron ion binding"/>
    <property type="evidence" value="ECO:0007669"/>
    <property type="project" value="InterPro"/>
</dbReference>
<dbReference type="Proteomes" id="UP001203972">
    <property type="component" value="Unassembled WGS sequence"/>
</dbReference>
<dbReference type="SUPFAM" id="SSF49367">
    <property type="entry name" value="Superoxide reductase-like"/>
    <property type="match status" value="1"/>
</dbReference>
<feature type="domain" description="Desulfoferrodoxin N-terminal" evidence="12">
    <location>
        <begin position="4"/>
        <end position="31"/>
    </location>
</feature>
<evidence type="ECO:0000256" key="7">
    <source>
        <dbReference type="ARBA" id="ARBA00023004"/>
    </source>
</evidence>
<dbReference type="EMBL" id="JAKTMA010000024">
    <property type="protein sequence ID" value="MCR0233828.1"/>
    <property type="molecule type" value="Genomic_DNA"/>
</dbReference>
<dbReference type="RefSeq" id="WP_002610177.1">
    <property type="nucleotide sequence ID" value="NZ_AP025565.1"/>
</dbReference>
<name>A0A099I309_CLOIN</name>
<evidence type="ECO:0000256" key="1">
    <source>
        <dbReference type="ARBA" id="ARBA00005941"/>
    </source>
</evidence>
<evidence type="ECO:0000256" key="9">
    <source>
        <dbReference type="ARBA" id="ARBA00031398"/>
    </source>
</evidence>
<dbReference type="AlphaFoldDB" id="A0A099I309"/>
<keyword evidence="7" id="KW-0408">Iron</keyword>
<dbReference type="PANTHER" id="PTHR36541:SF1">
    <property type="entry name" value="SUPEROXIDE REDUCTASE-RELATED"/>
    <property type="match status" value="1"/>
</dbReference>
<evidence type="ECO:0000256" key="5">
    <source>
        <dbReference type="ARBA" id="ARBA00022723"/>
    </source>
</evidence>
<keyword evidence="5" id="KW-0479">Metal-binding</keyword>
<dbReference type="Pfam" id="PF06397">
    <property type="entry name" value="Desulfoferrod_N"/>
    <property type="match status" value="1"/>
</dbReference>